<dbReference type="PROSITE" id="PS51724">
    <property type="entry name" value="SPOR"/>
    <property type="match status" value="1"/>
</dbReference>
<keyword evidence="3" id="KW-1185">Reference proteome</keyword>
<accession>A0A1X7JCI7</accession>
<dbReference type="PROSITE" id="PS51257">
    <property type="entry name" value="PROKAR_LIPOPROTEIN"/>
    <property type="match status" value="1"/>
</dbReference>
<name>A0A1X7JCI7_9BACT</name>
<dbReference type="RefSeq" id="WP_085516424.1">
    <property type="nucleotide sequence ID" value="NZ_FXAW01000002.1"/>
</dbReference>
<dbReference type="AlphaFoldDB" id="A0A1X7JCI7"/>
<dbReference type="OrthoDB" id="2473397at2"/>
<evidence type="ECO:0000259" key="1">
    <source>
        <dbReference type="PROSITE" id="PS51724"/>
    </source>
</evidence>
<evidence type="ECO:0000313" key="3">
    <source>
        <dbReference type="Proteomes" id="UP000193804"/>
    </source>
</evidence>
<reference evidence="3" key="1">
    <citation type="submission" date="2017-04" db="EMBL/GenBank/DDBJ databases">
        <authorList>
            <person name="Varghese N."/>
            <person name="Submissions S."/>
        </authorList>
    </citation>
    <scope>NUCLEOTIDE SEQUENCE [LARGE SCALE GENOMIC DNA]</scope>
    <source>
        <strain evidence="3">DSM 4125</strain>
    </source>
</reference>
<dbReference type="Pfam" id="PF05036">
    <property type="entry name" value="SPOR"/>
    <property type="match status" value="1"/>
</dbReference>
<feature type="domain" description="SPOR" evidence="1">
    <location>
        <begin position="88"/>
        <end position="167"/>
    </location>
</feature>
<proteinExistence type="predicted"/>
<dbReference type="GO" id="GO:0042834">
    <property type="term" value="F:peptidoglycan binding"/>
    <property type="evidence" value="ECO:0007669"/>
    <property type="project" value="InterPro"/>
</dbReference>
<protein>
    <submittedName>
        <fullName evidence="2">Sporulation related domain-containing protein</fullName>
    </submittedName>
</protein>
<dbReference type="Proteomes" id="UP000193804">
    <property type="component" value="Unassembled WGS sequence"/>
</dbReference>
<dbReference type="Gene3D" id="3.30.70.1070">
    <property type="entry name" value="Sporulation related repeat"/>
    <property type="match status" value="1"/>
</dbReference>
<organism evidence="2 3">
    <name type="scientific">Marivirga sericea</name>
    <dbReference type="NCBI Taxonomy" id="1028"/>
    <lineage>
        <taxon>Bacteria</taxon>
        <taxon>Pseudomonadati</taxon>
        <taxon>Bacteroidota</taxon>
        <taxon>Cytophagia</taxon>
        <taxon>Cytophagales</taxon>
        <taxon>Marivirgaceae</taxon>
        <taxon>Marivirga</taxon>
    </lineage>
</organism>
<dbReference type="InterPro" id="IPR036680">
    <property type="entry name" value="SPOR-like_sf"/>
</dbReference>
<gene>
    <name evidence="2" type="ORF">SAMN05661096_01498</name>
</gene>
<dbReference type="STRING" id="1028.SAMN05661096_01498"/>
<evidence type="ECO:0000313" key="2">
    <source>
        <dbReference type="EMBL" id="SMG24791.1"/>
    </source>
</evidence>
<dbReference type="EMBL" id="FXAW01000002">
    <property type="protein sequence ID" value="SMG24791.1"/>
    <property type="molecule type" value="Genomic_DNA"/>
</dbReference>
<dbReference type="InterPro" id="IPR007730">
    <property type="entry name" value="SPOR-like_dom"/>
</dbReference>
<sequence>MNKFGNSIAFLLFGFFIIGCVSTQQTSTASKTYSEDLSEYRPKVDTAFEMENQKSGFRKTSKDFRAEADVTTLLNRKLDTLAESNKEIRYINGYSIQVYSGSSSSDAYAARDTARVVLPEIRTDVEYKQPIYKVRVGRFTERLEVQRTLLKLKPKFPSAISVPQKIYIN</sequence>